<name>A0A0U1QY01_YERP3</name>
<evidence type="ECO:0000313" key="3">
    <source>
        <dbReference type="Proteomes" id="UP000002412"/>
    </source>
</evidence>
<keyword evidence="1" id="KW-0812">Transmembrane</keyword>
<organism evidence="2 3">
    <name type="scientific">Yersinia pseudotuberculosis serotype O:1b (strain IP 31758)</name>
    <dbReference type="NCBI Taxonomy" id="349747"/>
    <lineage>
        <taxon>Bacteria</taxon>
        <taxon>Pseudomonadati</taxon>
        <taxon>Pseudomonadota</taxon>
        <taxon>Gammaproteobacteria</taxon>
        <taxon>Enterobacterales</taxon>
        <taxon>Yersiniaceae</taxon>
        <taxon>Yersinia</taxon>
    </lineage>
</organism>
<keyword evidence="1" id="KW-1133">Transmembrane helix</keyword>
<reference evidence="2 3" key="1">
    <citation type="journal article" date="2007" name="PLoS Genet.">
        <title>The complete genome sequence of Yersinia pseudotuberculosis IP31758, the causative agent of Far East scarlet-like fever.</title>
        <authorList>
            <person name="Eppinger M."/>
            <person name="Rosovitz M.J."/>
            <person name="Fricke W.F."/>
            <person name="Rasko D.A."/>
            <person name="Kokorina G."/>
            <person name="Fayolle C."/>
            <person name="Lindler L.E."/>
            <person name="Carniel E."/>
            <person name="Ravel J."/>
        </authorList>
    </citation>
    <scope>NUCLEOTIDE SEQUENCE [LARGE SCALE GENOMIC DNA]</scope>
    <source>
        <strain evidence="2 3">IP 31758</strain>
    </source>
</reference>
<sequence length="73" mass="8498">MFFESIFSSGFGCISAFAEKQIINIAEIIFFIFIMFSLNYFLQVFLKNMFLASLEISILLEPQGRSRKRSISR</sequence>
<accession>A0A0U1QY01</accession>
<dbReference type="KEGG" id="ypi:YpsIP31758_2499"/>
<feature type="transmembrane region" description="Helical" evidence="1">
    <location>
        <begin position="28"/>
        <end position="46"/>
    </location>
</feature>
<gene>
    <name evidence="2" type="ordered locus">YpsIP31758_2499</name>
</gene>
<proteinExistence type="predicted"/>
<dbReference type="HOGENOM" id="CLU_2704051_0_0_6"/>
<evidence type="ECO:0000256" key="1">
    <source>
        <dbReference type="SAM" id="Phobius"/>
    </source>
</evidence>
<dbReference type="Proteomes" id="UP000002412">
    <property type="component" value="Chromosome"/>
</dbReference>
<protein>
    <submittedName>
        <fullName evidence="2">Uncharacterized protein</fullName>
    </submittedName>
</protein>
<evidence type="ECO:0000313" key="2">
    <source>
        <dbReference type="EMBL" id="ABS47558.1"/>
    </source>
</evidence>
<dbReference type="EMBL" id="CP000720">
    <property type="protein sequence ID" value="ABS47558.1"/>
    <property type="molecule type" value="Genomic_DNA"/>
</dbReference>
<keyword evidence="1" id="KW-0472">Membrane</keyword>
<dbReference type="AlphaFoldDB" id="A0A0U1QY01"/>